<sequence>MLVAFASGDRTHVDQHFGAAEGFVLYAIDASRARLAGVMEFPAEAMDGNENKLADKIDALRGCAAMYCLAVGGSAVRQLTAAGIQPVRVESRQPIEVLLAALRDAVREGGVPWVDRILRRSQTDDGRFDRMEEEGWQE</sequence>
<dbReference type="Gene3D" id="3.30.420.130">
    <property type="entry name" value="Dinitrogenase iron-molybdenum cofactor biosynthesis domain"/>
    <property type="match status" value="1"/>
</dbReference>
<evidence type="ECO:0000256" key="2">
    <source>
        <dbReference type="ARBA" id="ARBA00023231"/>
    </source>
</evidence>
<dbReference type="OrthoDB" id="9797941at2"/>
<keyword evidence="2" id="KW-0535">Nitrogen fixation</keyword>
<dbReference type="InterPro" id="IPR036105">
    <property type="entry name" value="DiNase_FeMo-co_biosyn_sf"/>
</dbReference>
<evidence type="ECO:0000259" key="3">
    <source>
        <dbReference type="Pfam" id="PF02579"/>
    </source>
</evidence>
<reference evidence="5 6" key="2">
    <citation type="submission" date="2017-07" db="EMBL/GenBank/DDBJ databases">
        <title>Candidatus Dactylopiibacterium carminicum, a nitrogen-fixing symbiont of the cochineal insect Dactylopius coccus and Dactylopius opuntiae (Hemiptera: Coccoidea: Dactylopiidae).</title>
        <authorList>
            <person name="Vera A."/>
        </authorList>
    </citation>
    <scope>NUCLEOTIDE SEQUENCE [LARGE SCALE GENOMIC DNA]</scope>
    <source>
        <strain evidence="5 6">NFDCM</strain>
    </source>
</reference>
<dbReference type="Proteomes" id="UP000623509">
    <property type="component" value="Unassembled WGS sequence"/>
</dbReference>
<evidence type="ECO:0000256" key="1">
    <source>
        <dbReference type="ARBA" id="ARBA00010285"/>
    </source>
</evidence>
<evidence type="ECO:0000313" key="6">
    <source>
        <dbReference type="Proteomes" id="UP000216107"/>
    </source>
</evidence>
<dbReference type="InterPro" id="IPR003731">
    <property type="entry name" value="Di-Nase_FeMo-co_biosynth"/>
</dbReference>
<comment type="similarity">
    <text evidence="1">Belongs to the NifX/NifY family.</text>
</comment>
<organism evidence="5 6">
    <name type="scientific">Candidatus Dactylopiibacterium carminicum</name>
    <dbReference type="NCBI Taxonomy" id="857335"/>
    <lineage>
        <taxon>Bacteria</taxon>
        <taxon>Pseudomonadati</taxon>
        <taxon>Pseudomonadota</taxon>
        <taxon>Betaproteobacteria</taxon>
        <taxon>Rhodocyclales</taxon>
        <taxon>Rhodocyclaceae</taxon>
        <taxon>Candidatus Dactylopiibacterium</taxon>
    </lineage>
</organism>
<dbReference type="PANTHER" id="PTHR33937:SF1">
    <property type="entry name" value="IRON-MOLIBDENUM COFACTOR PROCESSING PROTEIN"/>
    <property type="match status" value="1"/>
</dbReference>
<dbReference type="EMBL" id="NMRN01000026">
    <property type="protein sequence ID" value="PAS92962.1"/>
    <property type="molecule type" value="Genomic_DNA"/>
</dbReference>
<feature type="domain" description="Dinitrogenase iron-molybdenum cofactor biosynthesis" evidence="3">
    <location>
        <begin position="11"/>
        <end position="101"/>
    </location>
</feature>
<dbReference type="CDD" id="cd00853">
    <property type="entry name" value="NifX"/>
    <property type="match status" value="1"/>
</dbReference>
<evidence type="ECO:0000313" key="4">
    <source>
        <dbReference type="EMBL" id="KAF7599006.1"/>
    </source>
</evidence>
<protein>
    <submittedName>
        <fullName evidence="5">Nitrogen fixation protein NifX</fullName>
    </submittedName>
</protein>
<dbReference type="Pfam" id="PF02579">
    <property type="entry name" value="Nitro_FeMo-Co"/>
    <property type="match status" value="1"/>
</dbReference>
<dbReference type="Proteomes" id="UP000216107">
    <property type="component" value="Unassembled WGS sequence"/>
</dbReference>
<proteinExistence type="inferred from homology"/>
<keyword evidence="7" id="KW-1185">Reference proteome</keyword>
<name>A0A272ES89_9RHOO</name>
<evidence type="ECO:0000313" key="7">
    <source>
        <dbReference type="Proteomes" id="UP000623509"/>
    </source>
</evidence>
<comment type="caution">
    <text evidence="5">The sequence shown here is derived from an EMBL/GenBank/DDBJ whole genome shotgun (WGS) entry which is preliminary data.</text>
</comment>
<dbReference type="PANTHER" id="PTHR33937">
    <property type="entry name" value="IRON-MOLYBDENUM PROTEIN-RELATED-RELATED"/>
    <property type="match status" value="1"/>
</dbReference>
<dbReference type="AlphaFoldDB" id="A0A272ES89"/>
<dbReference type="InterPro" id="IPR034169">
    <property type="entry name" value="NifX-like"/>
</dbReference>
<dbReference type="SUPFAM" id="SSF53146">
    <property type="entry name" value="Nitrogenase accessory factor-like"/>
    <property type="match status" value="1"/>
</dbReference>
<dbReference type="EMBL" id="MDUX01000031">
    <property type="protein sequence ID" value="KAF7599006.1"/>
    <property type="molecule type" value="Genomic_DNA"/>
</dbReference>
<dbReference type="InterPro" id="IPR051840">
    <property type="entry name" value="NifX/NifY_domain"/>
</dbReference>
<accession>A0A272ES89</accession>
<reference evidence="4 7" key="1">
    <citation type="submission" date="2016-08" db="EMBL/GenBank/DDBJ databases">
        <title>Candidatus Dactylopiibacterium carminicum genome sequence.</title>
        <authorList>
            <person name="Ramirez-Puebla S.T."/>
            <person name="Ormeno-Orrillo E."/>
            <person name="Vera-Ponce De Leon A."/>
            <person name="Luis L."/>
            <person name="Sanchez-Flores A."/>
            <person name="Monica R."/>
            <person name="Martinez-Romero E."/>
        </authorList>
    </citation>
    <scope>NUCLEOTIDE SEQUENCE [LARGE SCALE GENOMIC DNA]</scope>
    <source>
        <strain evidence="4">END1</strain>
    </source>
</reference>
<gene>
    <name evidence="4" type="ORF">BGI27_10265</name>
    <name evidence="5" type="ORF">CGU29_09585</name>
</gene>
<evidence type="ECO:0000313" key="5">
    <source>
        <dbReference type="EMBL" id="PAS92962.1"/>
    </source>
</evidence>